<organism evidence="1 2">
    <name type="scientific">Enterococcus phage ECP3</name>
    <dbReference type="NCBI Taxonomy" id="1498168"/>
    <lineage>
        <taxon>Viruses</taxon>
        <taxon>Duplodnaviria</taxon>
        <taxon>Heunggongvirae</taxon>
        <taxon>Uroviricota</taxon>
        <taxon>Caudoviricetes</taxon>
        <taxon>Herelleviridae</taxon>
        <taxon>Brockvirinae</taxon>
        <taxon>Kochikohdavirus</taxon>
        <taxon>Kochikohdavirus ECP3</taxon>
    </lineage>
</organism>
<dbReference type="GeneID" id="24628080"/>
<dbReference type="EMBL" id="KJ801817">
    <property type="protein sequence ID" value="AII28391.1"/>
    <property type="molecule type" value="Genomic_DNA"/>
</dbReference>
<evidence type="ECO:0000313" key="2">
    <source>
        <dbReference type="Proteomes" id="UP000030157"/>
    </source>
</evidence>
<dbReference type="Proteomes" id="UP000030157">
    <property type="component" value="Segment"/>
</dbReference>
<dbReference type="RefSeq" id="YP_009147032.1">
    <property type="nucleotide sequence ID" value="NC_027335.2"/>
</dbReference>
<keyword evidence="2" id="KW-1185">Reference proteome</keyword>
<name>A0A096XSV0_9CAUD</name>
<evidence type="ECO:0000313" key="1">
    <source>
        <dbReference type="EMBL" id="AII28391.1"/>
    </source>
</evidence>
<sequence>MNFTEVISPNGEASLIDVNNPPTLIRRGVLSIKTKVNNEVKETPVYIVELAEELTGTDVVSVYKVKEIGDSIQKDYIEEKVTPRFKSTTYLGELAQKIKGRSIKEQRRVETKPPLFLAPVVNGIDTFTGIEGKGFYEREEDRHILLPDGKPGIAYGDNTGVFIGLSSIKWDKAYVDVESITKGYLSQKQIWFNLDGQRPQFRSETL</sequence>
<reference evidence="1" key="1">
    <citation type="submission" date="2014-05" db="EMBL/GenBank/DDBJ databases">
        <title>Complete genome sequence of Enterococcus faecalis bacteriophage ECP3.</title>
        <authorList>
            <person name="Kang H.-Y."/>
            <person name="Kim S."/>
            <person name="Kim J."/>
        </authorList>
    </citation>
    <scope>NUCLEOTIDE SEQUENCE [LARGE SCALE GENOMIC DNA]</scope>
    <source>
        <strain evidence="1">ECP3</strain>
    </source>
</reference>
<accession>A0A096XSV0</accession>
<proteinExistence type="predicted"/>
<protein>
    <submittedName>
        <fullName evidence="1">Uncharacterized protein</fullName>
    </submittedName>
</protein>